<evidence type="ECO:0000256" key="3">
    <source>
        <dbReference type="ARBA" id="ARBA00022691"/>
    </source>
</evidence>
<comment type="caution">
    <text evidence="8">The sequence shown here is derived from an EMBL/GenBank/DDBJ whole genome shotgun (WGS) entry which is preliminary data.</text>
</comment>
<evidence type="ECO:0000256" key="4">
    <source>
        <dbReference type="ARBA" id="ARBA00022723"/>
    </source>
</evidence>
<dbReference type="InterPro" id="IPR034391">
    <property type="entry name" value="AdoMet-like_SPASM_containing"/>
</dbReference>
<evidence type="ECO:0000313" key="8">
    <source>
        <dbReference type="EMBL" id="MBJ7599606.1"/>
    </source>
</evidence>
<keyword evidence="4" id="KW-0479">Metal-binding</keyword>
<dbReference type="AlphaFoldDB" id="A0A934K129"/>
<dbReference type="RefSeq" id="WP_338203151.1">
    <property type="nucleotide sequence ID" value="NZ_JAEKNR010000161.1"/>
</dbReference>
<dbReference type="PANTHER" id="PTHR11228:SF7">
    <property type="entry name" value="PQQA PEPTIDE CYCLASE"/>
    <property type="match status" value="1"/>
</dbReference>
<evidence type="ECO:0000313" key="9">
    <source>
        <dbReference type="Proteomes" id="UP000612893"/>
    </source>
</evidence>
<dbReference type="InterPro" id="IPR050377">
    <property type="entry name" value="Radical_SAM_PqqE_MftC-like"/>
</dbReference>
<dbReference type="GO" id="GO:0003824">
    <property type="term" value="F:catalytic activity"/>
    <property type="evidence" value="ECO:0007669"/>
    <property type="project" value="InterPro"/>
</dbReference>
<keyword evidence="5" id="KW-0408">Iron</keyword>
<evidence type="ECO:0000256" key="2">
    <source>
        <dbReference type="ARBA" id="ARBA00022485"/>
    </source>
</evidence>
<dbReference type="CDD" id="cd01335">
    <property type="entry name" value="Radical_SAM"/>
    <property type="match status" value="1"/>
</dbReference>
<dbReference type="PROSITE" id="PS51918">
    <property type="entry name" value="RADICAL_SAM"/>
    <property type="match status" value="1"/>
</dbReference>
<dbReference type="SFLD" id="SFLDS00029">
    <property type="entry name" value="Radical_SAM"/>
    <property type="match status" value="1"/>
</dbReference>
<evidence type="ECO:0000256" key="1">
    <source>
        <dbReference type="ARBA" id="ARBA00001966"/>
    </source>
</evidence>
<comment type="cofactor">
    <cofactor evidence="1">
        <name>[4Fe-4S] cluster</name>
        <dbReference type="ChEBI" id="CHEBI:49883"/>
    </cofactor>
</comment>
<keyword evidence="9" id="KW-1185">Reference proteome</keyword>
<gene>
    <name evidence="8" type="ORF">JF922_16200</name>
</gene>
<proteinExistence type="predicted"/>
<evidence type="ECO:0000259" key="7">
    <source>
        <dbReference type="PROSITE" id="PS51918"/>
    </source>
</evidence>
<dbReference type="InterPro" id="IPR058240">
    <property type="entry name" value="rSAM_sf"/>
</dbReference>
<dbReference type="CDD" id="cd21109">
    <property type="entry name" value="SPASM"/>
    <property type="match status" value="1"/>
</dbReference>
<dbReference type="SFLD" id="SFLDG01387">
    <property type="entry name" value="BtrN-like_SPASM_domain_contain"/>
    <property type="match status" value="1"/>
</dbReference>
<dbReference type="GO" id="GO:0046872">
    <property type="term" value="F:metal ion binding"/>
    <property type="evidence" value="ECO:0007669"/>
    <property type="project" value="UniProtKB-KW"/>
</dbReference>
<dbReference type="Proteomes" id="UP000612893">
    <property type="component" value="Unassembled WGS sequence"/>
</dbReference>
<reference evidence="8" key="1">
    <citation type="submission" date="2020-10" db="EMBL/GenBank/DDBJ databases">
        <title>Ca. Dormibacterota MAGs.</title>
        <authorList>
            <person name="Montgomery K."/>
        </authorList>
    </citation>
    <scope>NUCLEOTIDE SEQUENCE [LARGE SCALE GENOMIC DNA]</scope>
    <source>
        <strain evidence="8">SC8812_S17_10</strain>
    </source>
</reference>
<sequence>MPKEVYIEPTNRCNELCLTCPRTFFQREPEADLDQERFLRLLDQFPGVERIVLHGVGEPLLARDLPAMVAEANRRGARVLFNTNALALHRRLAEQLVDAGLDELRVSMDAADRETYRAIRGVDGYAKAMRRTEEFCAYLRGRGAERPRVSMFFMALRENLDQLPAVIEKAGALGVGTVVLQRLVYFDAGLAVAGQSVMGGHAEDVFRRCEEAAERAGVELVGTGRRGPEGSLQPVASERPWSGCTRPWRSTYVTANGNVLPCCIAPFATEDYEGLILGNAFERPISEIWSGPQYEAFRAAHASENPPEPCRHCGTRWMY</sequence>
<dbReference type="SUPFAM" id="SSF102114">
    <property type="entry name" value="Radical SAM enzymes"/>
    <property type="match status" value="1"/>
</dbReference>
<accession>A0A934K129</accession>
<evidence type="ECO:0000256" key="6">
    <source>
        <dbReference type="ARBA" id="ARBA00023014"/>
    </source>
</evidence>
<dbReference type="Gene3D" id="3.20.20.70">
    <property type="entry name" value="Aldolase class I"/>
    <property type="match status" value="1"/>
</dbReference>
<dbReference type="InterPro" id="IPR013785">
    <property type="entry name" value="Aldolase_TIM"/>
</dbReference>
<dbReference type="PANTHER" id="PTHR11228">
    <property type="entry name" value="RADICAL SAM DOMAIN PROTEIN"/>
    <property type="match status" value="1"/>
</dbReference>
<organism evidence="8 9">
    <name type="scientific">Candidatus Nephthysia bennettiae</name>
    <dbReference type="NCBI Taxonomy" id="3127016"/>
    <lineage>
        <taxon>Bacteria</taxon>
        <taxon>Bacillati</taxon>
        <taxon>Candidatus Dormiibacterota</taxon>
        <taxon>Candidatus Dormibacteria</taxon>
        <taxon>Candidatus Dormibacterales</taxon>
        <taxon>Candidatus Dormibacteraceae</taxon>
        <taxon>Candidatus Nephthysia</taxon>
    </lineage>
</organism>
<name>A0A934K129_9BACT</name>
<dbReference type="GO" id="GO:0051536">
    <property type="term" value="F:iron-sulfur cluster binding"/>
    <property type="evidence" value="ECO:0007669"/>
    <property type="project" value="UniProtKB-KW"/>
</dbReference>
<dbReference type="EMBL" id="JAEKNR010000161">
    <property type="protein sequence ID" value="MBJ7599606.1"/>
    <property type="molecule type" value="Genomic_DNA"/>
</dbReference>
<dbReference type="InterPro" id="IPR023885">
    <property type="entry name" value="4Fe4S-binding_SPASM_dom"/>
</dbReference>
<evidence type="ECO:0000256" key="5">
    <source>
        <dbReference type="ARBA" id="ARBA00023004"/>
    </source>
</evidence>
<feature type="domain" description="Radical SAM core" evidence="7">
    <location>
        <begin position="1"/>
        <end position="229"/>
    </location>
</feature>
<dbReference type="Pfam" id="PF04055">
    <property type="entry name" value="Radical_SAM"/>
    <property type="match status" value="1"/>
</dbReference>
<keyword evidence="2" id="KW-0004">4Fe-4S</keyword>
<dbReference type="InterPro" id="IPR007197">
    <property type="entry name" value="rSAM"/>
</dbReference>
<protein>
    <submittedName>
        <fullName evidence="8">SPASM domain-containing protein</fullName>
    </submittedName>
</protein>
<dbReference type="Pfam" id="PF13186">
    <property type="entry name" value="SPASM"/>
    <property type="match status" value="1"/>
</dbReference>
<keyword evidence="3" id="KW-0949">S-adenosyl-L-methionine</keyword>
<keyword evidence="6" id="KW-0411">Iron-sulfur</keyword>
<dbReference type="SFLD" id="SFLDG01067">
    <property type="entry name" value="SPASM/twitch_domain_containing"/>
    <property type="match status" value="1"/>
</dbReference>